<feature type="region of interest" description="Disordered" evidence="1">
    <location>
        <begin position="1"/>
        <end position="80"/>
    </location>
</feature>
<dbReference type="AlphaFoldDB" id="A0A061SLW0"/>
<protein>
    <submittedName>
        <fullName evidence="2">Uncharacterized protein</fullName>
    </submittedName>
</protein>
<proteinExistence type="predicted"/>
<sequence length="335" mass="34975">MPRSGRQPAPGGSQQEPGRRRQVTSRESRRRPVPAEAYSQAGRPHRATESPRAAAAAACAAAGQQPGHADGQPAASAGPRRAAASPLAAAAAAAAVHAAAGVCAPAPGRGLPNSLPAGDAVWRGWLPRGRRRPKGLAAGRVAAVLPLAARARAYTHAPRHPPQHRRAAAGEHGPGRRLRREAGSPPRRRLKRCRERAREPGAGTCRGDGAPGDLLPAGAQLGVPPEPDFRRQQELGRPGRRLPPPQDDLMDTSTFLLPPHPSLPSSLLRLGEGTCWDTLSPLRGPPTDACPTARQTKCWLADNTANSLPPLARLVAAAEGFFVGASQNARAVTVL</sequence>
<dbReference type="EMBL" id="GBEZ01000875">
    <property type="protein sequence ID" value="JAC84044.1"/>
    <property type="molecule type" value="Transcribed_RNA"/>
</dbReference>
<name>A0A061SLW0_9CHLO</name>
<feature type="compositionally biased region" description="Low complexity" evidence="1">
    <location>
        <begin position="53"/>
        <end position="62"/>
    </location>
</feature>
<evidence type="ECO:0000313" key="2">
    <source>
        <dbReference type="EMBL" id="JAC84044.1"/>
    </source>
</evidence>
<reference evidence="2" key="1">
    <citation type="submission" date="2014-05" db="EMBL/GenBank/DDBJ databases">
        <title>The transcriptome of the halophilic microalga Tetraselmis sp. GSL018 isolated from the Great Salt Lake, Utah.</title>
        <authorList>
            <person name="Jinkerson R.E."/>
            <person name="D'Adamo S."/>
            <person name="Posewitz M.C."/>
        </authorList>
    </citation>
    <scope>NUCLEOTIDE SEQUENCE</scope>
    <source>
        <strain evidence="2">GSL018</strain>
    </source>
</reference>
<gene>
    <name evidence="2" type="ORF">TSPGSL018_1886</name>
</gene>
<accession>A0A061SLW0</accession>
<feature type="compositionally biased region" description="Basic residues" evidence="1">
    <location>
        <begin position="157"/>
        <end position="167"/>
    </location>
</feature>
<evidence type="ECO:0000256" key="1">
    <source>
        <dbReference type="SAM" id="MobiDB-lite"/>
    </source>
</evidence>
<feature type="compositionally biased region" description="Basic residues" evidence="1">
    <location>
        <begin position="186"/>
        <end position="195"/>
    </location>
</feature>
<feature type="compositionally biased region" description="Basic residues" evidence="1">
    <location>
        <begin position="20"/>
        <end position="32"/>
    </location>
</feature>
<feature type="region of interest" description="Disordered" evidence="1">
    <location>
        <begin position="155"/>
        <end position="246"/>
    </location>
</feature>
<organism evidence="2">
    <name type="scientific">Tetraselmis sp. GSL018</name>
    <dbReference type="NCBI Taxonomy" id="582737"/>
    <lineage>
        <taxon>Eukaryota</taxon>
        <taxon>Viridiplantae</taxon>
        <taxon>Chlorophyta</taxon>
        <taxon>core chlorophytes</taxon>
        <taxon>Chlorodendrophyceae</taxon>
        <taxon>Chlorodendrales</taxon>
        <taxon>Chlorodendraceae</taxon>
        <taxon>Tetraselmis</taxon>
    </lineage>
</organism>